<feature type="domain" description="PurE" evidence="2">
    <location>
        <begin position="181"/>
        <end position="313"/>
    </location>
</feature>
<dbReference type="Gene3D" id="3.40.50.1970">
    <property type="match status" value="1"/>
</dbReference>
<feature type="compositionally biased region" description="Basic and acidic residues" evidence="1">
    <location>
        <begin position="18"/>
        <end position="45"/>
    </location>
</feature>
<dbReference type="PANTHER" id="PTHR43064">
    <property type="entry name" value="PHOSPHORIBOSYLAMINOIMIDAZOLE CARBOXYLASE-RELATED"/>
    <property type="match status" value="1"/>
</dbReference>
<sequence length="321" mass="33076">MPDPQPFGELPRELGLLGRERVGHGGHREHPPRAERAHGRGEHEGGVSPTGESDEDVGVAVEPAQQPARELVHPVVDDQRSAHDGSLSLDRGFADLGFACVDTARASRTGDPEVIFGQGKQPAQVVSILQRLTAEHPDRAVLATRCADDALRACTEEFGGRAQVDPLARTVVVGPWPTAFGRVAVVCAGTSDLPVARECATTVRAHGAETELVADVGVAGLHRLLARLEQIRAADAVVAVAGMEGALPSVLGGLVAAPLVAVPTSVGYGLSMDGTAALLAMLNSCAPGVTVVNVDNGYGAGVAAARIARTIGRLRAGEGAR</sequence>
<dbReference type="InterPro" id="IPR000031">
    <property type="entry name" value="PurE_dom"/>
</dbReference>
<dbReference type="Pfam" id="PF00731">
    <property type="entry name" value="AIRC"/>
    <property type="match status" value="1"/>
</dbReference>
<proteinExistence type="predicted"/>
<evidence type="ECO:0000259" key="2">
    <source>
        <dbReference type="SMART" id="SM01001"/>
    </source>
</evidence>
<comment type="caution">
    <text evidence="3">The sequence shown here is derived from an EMBL/GenBank/DDBJ whole genome shotgun (WGS) entry which is preliminary data.</text>
</comment>
<evidence type="ECO:0000313" key="3">
    <source>
        <dbReference type="EMBL" id="NHC12848.1"/>
    </source>
</evidence>
<reference evidence="3 4" key="1">
    <citation type="submission" date="2020-03" db="EMBL/GenBank/DDBJ databases">
        <title>Two novel Motilibacter sp.</title>
        <authorList>
            <person name="Liu S."/>
        </authorList>
    </citation>
    <scope>NUCLEOTIDE SEQUENCE [LARGE SCALE GENOMIC DNA]</scope>
    <source>
        <strain evidence="3 4">E257</strain>
    </source>
</reference>
<accession>A0ABX0GQU4</accession>
<dbReference type="InterPro" id="IPR039476">
    <property type="entry name" value="P2CMN_synthase_LarB"/>
</dbReference>
<organism evidence="3 4">
    <name type="scientific">Motilibacter deserti</name>
    <dbReference type="NCBI Taxonomy" id="2714956"/>
    <lineage>
        <taxon>Bacteria</taxon>
        <taxon>Bacillati</taxon>
        <taxon>Actinomycetota</taxon>
        <taxon>Actinomycetes</taxon>
        <taxon>Motilibacterales</taxon>
        <taxon>Motilibacteraceae</taxon>
        <taxon>Motilibacter</taxon>
    </lineage>
</organism>
<dbReference type="SUPFAM" id="SSF52255">
    <property type="entry name" value="N5-CAIR mutase (phosphoribosylaminoimidazole carboxylase, PurE)"/>
    <property type="match status" value="1"/>
</dbReference>
<dbReference type="NCBIfam" id="NF033503">
    <property type="entry name" value="LarB"/>
    <property type="match status" value="1"/>
</dbReference>
<gene>
    <name evidence="3" type="primary">larB</name>
    <name evidence="3" type="ORF">G9H71_03530</name>
</gene>
<evidence type="ECO:0000256" key="1">
    <source>
        <dbReference type="SAM" id="MobiDB-lite"/>
    </source>
</evidence>
<dbReference type="EMBL" id="JAANNP010000001">
    <property type="protein sequence ID" value="NHC12848.1"/>
    <property type="molecule type" value="Genomic_DNA"/>
</dbReference>
<dbReference type="Proteomes" id="UP000800981">
    <property type="component" value="Unassembled WGS sequence"/>
</dbReference>
<evidence type="ECO:0000313" key="4">
    <source>
        <dbReference type="Proteomes" id="UP000800981"/>
    </source>
</evidence>
<dbReference type="SMART" id="SM01001">
    <property type="entry name" value="AIRC"/>
    <property type="match status" value="1"/>
</dbReference>
<keyword evidence="4" id="KW-1185">Reference proteome</keyword>
<dbReference type="PANTHER" id="PTHR43064:SF1">
    <property type="entry name" value="SLL1489 PROTEIN"/>
    <property type="match status" value="1"/>
</dbReference>
<feature type="region of interest" description="Disordered" evidence="1">
    <location>
        <begin position="1"/>
        <end position="58"/>
    </location>
</feature>
<name>A0ABX0GQU4_9ACTN</name>
<protein>
    <submittedName>
        <fullName evidence="3">Nickel pincer cofactor biosynthesis protein LarB</fullName>
    </submittedName>
</protein>